<dbReference type="PANTHER" id="PTHR30222">
    <property type="entry name" value="SPERMIDINE/PUTRESCINE-BINDING PERIPLASMIC PROTEIN"/>
    <property type="match status" value="1"/>
</dbReference>
<dbReference type="PRINTS" id="PR00909">
    <property type="entry name" value="SPERMDNBNDNG"/>
</dbReference>
<comment type="subcellular location">
    <subcellularLocation>
        <location evidence="1">Periplasm</location>
    </subcellularLocation>
</comment>
<dbReference type="Proteomes" id="UP001198182">
    <property type="component" value="Unassembled WGS sequence"/>
</dbReference>
<dbReference type="SUPFAM" id="SSF53850">
    <property type="entry name" value="Periplasmic binding protein-like II"/>
    <property type="match status" value="1"/>
</dbReference>
<evidence type="ECO:0000256" key="3">
    <source>
        <dbReference type="ARBA" id="ARBA00022729"/>
    </source>
</evidence>
<dbReference type="PROSITE" id="PS51257">
    <property type="entry name" value="PROKAR_LIPOPROTEIN"/>
    <property type="match status" value="1"/>
</dbReference>
<keyword evidence="8" id="KW-1185">Reference proteome</keyword>
<feature type="chain" id="PRO_5042180253" evidence="6">
    <location>
        <begin position="21"/>
        <end position="363"/>
    </location>
</feature>
<dbReference type="GO" id="GO:0042597">
    <property type="term" value="C:periplasmic space"/>
    <property type="evidence" value="ECO:0007669"/>
    <property type="project" value="UniProtKB-SubCell"/>
</dbReference>
<evidence type="ECO:0000256" key="4">
    <source>
        <dbReference type="ARBA" id="ARBA00022764"/>
    </source>
</evidence>
<name>A0AAE3JDS7_9FIRM</name>
<dbReference type="AlphaFoldDB" id="A0AAE3JDS7"/>
<accession>A0AAE3JDS7</accession>
<reference evidence="7" key="1">
    <citation type="submission" date="2021-10" db="EMBL/GenBank/DDBJ databases">
        <title>Anaerobic single-cell dispensing facilitates the cultivation of human gut bacteria.</title>
        <authorList>
            <person name="Afrizal A."/>
        </authorList>
    </citation>
    <scope>NUCLEOTIDE SEQUENCE</scope>
    <source>
        <strain evidence="7">CLA-AA-H215</strain>
    </source>
</reference>
<dbReference type="RefSeq" id="WP_308452923.1">
    <property type="nucleotide sequence ID" value="NZ_JAJEQR010000009.1"/>
</dbReference>
<evidence type="ECO:0000256" key="1">
    <source>
        <dbReference type="ARBA" id="ARBA00004418"/>
    </source>
</evidence>
<feature type="binding site" evidence="5">
    <location>
        <position position="98"/>
    </location>
    <ligand>
        <name>spermidine</name>
        <dbReference type="ChEBI" id="CHEBI:57834"/>
    </ligand>
</feature>
<dbReference type="InterPro" id="IPR001188">
    <property type="entry name" value="Sperm_putr-bd"/>
</dbReference>
<dbReference type="PANTHER" id="PTHR30222:SF17">
    <property type="entry name" value="SPERMIDINE_PUTRESCINE-BINDING PERIPLASMIC PROTEIN"/>
    <property type="match status" value="1"/>
</dbReference>
<dbReference type="InterPro" id="IPR006059">
    <property type="entry name" value="SBP"/>
</dbReference>
<evidence type="ECO:0000256" key="5">
    <source>
        <dbReference type="PIRSR" id="PIRSR019574-1"/>
    </source>
</evidence>
<gene>
    <name evidence="7" type="ORF">LKD81_04255</name>
</gene>
<dbReference type="GO" id="GO:0019808">
    <property type="term" value="F:polyamine binding"/>
    <property type="evidence" value="ECO:0007669"/>
    <property type="project" value="InterPro"/>
</dbReference>
<keyword evidence="3 6" id="KW-0732">Signal</keyword>
<dbReference type="GO" id="GO:0015846">
    <property type="term" value="P:polyamine transport"/>
    <property type="evidence" value="ECO:0007669"/>
    <property type="project" value="InterPro"/>
</dbReference>
<keyword evidence="4" id="KW-0574">Periplasm</keyword>
<proteinExistence type="predicted"/>
<protein>
    <submittedName>
        <fullName evidence="7">ABC transporter substrate-binding protein</fullName>
    </submittedName>
</protein>
<evidence type="ECO:0000313" key="8">
    <source>
        <dbReference type="Proteomes" id="UP001198182"/>
    </source>
</evidence>
<dbReference type="Pfam" id="PF13416">
    <property type="entry name" value="SBP_bac_8"/>
    <property type="match status" value="1"/>
</dbReference>
<evidence type="ECO:0000256" key="6">
    <source>
        <dbReference type="SAM" id="SignalP"/>
    </source>
</evidence>
<evidence type="ECO:0000313" key="7">
    <source>
        <dbReference type="EMBL" id="MCC2230214.1"/>
    </source>
</evidence>
<comment type="caution">
    <text evidence="7">The sequence shown here is derived from an EMBL/GenBank/DDBJ whole genome shotgun (WGS) entry which is preliminary data.</text>
</comment>
<keyword evidence="2" id="KW-0813">Transport</keyword>
<sequence>MKNNKIRMVLVLLAACPLLAACQSSGNDSASDAQDSSAGKGQVYIFNYGDYIDPDVLKQFEEETGIEVVYDTYDTNEEMYPIIESGSVRYDVVCPSDYMVERMIQNELLEEIDYDKVPNAEYISDTCREFADSFDPGNRYSIPYNWGTVGILYNSRMLPEGTITGWKDLWKSEYSDEIMMQDSLRDIYMVALKILGYSANTESESEIAEATQLLIEQKPLVYKYATDAIRDFMINESAMLGVIYSGEVLYCQEENEDLQYVVPEEGTNVWFDNWVIPKNCRNKENAEAFIDFMCRPEIGLKTFEYLHYSTPNDGTLAMMSEADKADPSVNPDKKILERCEVYHDLGDDVNRMYNRYWKAFKSE</sequence>
<dbReference type="PIRSF" id="PIRSF019574">
    <property type="entry name" value="Periplasmic_polyamine_BP"/>
    <property type="match status" value="1"/>
</dbReference>
<dbReference type="Gene3D" id="3.40.190.10">
    <property type="entry name" value="Periplasmic binding protein-like II"/>
    <property type="match status" value="2"/>
</dbReference>
<dbReference type="EMBL" id="JAJEQR010000009">
    <property type="protein sequence ID" value="MCC2230214.1"/>
    <property type="molecule type" value="Genomic_DNA"/>
</dbReference>
<feature type="signal peptide" evidence="6">
    <location>
        <begin position="1"/>
        <end position="20"/>
    </location>
</feature>
<organism evidence="7 8">
    <name type="scientific">Hominifimenecus microfluidus</name>
    <dbReference type="NCBI Taxonomy" id="2885348"/>
    <lineage>
        <taxon>Bacteria</taxon>
        <taxon>Bacillati</taxon>
        <taxon>Bacillota</taxon>
        <taxon>Clostridia</taxon>
        <taxon>Lachnospirales</taxon>
        <taxon>Lachnospiraceae</taxon>
        <taxon>Hominifimenecus</taxon>
    </lineage>
</organism>
<evidence type="ECO:0000256" key="2">
    <source>
        <dbReference type="ARBA" id="ARBA00022448"/>
    </source>
</evidence>
<dbReference type="CDD" id="cd13663">
    <property type="entry name" value="PBP2_PotD_PotF_like_2"/>
    <property type="match status" value="1"/>
</dbReference>